<accession>A0ABQ3DVQ0</accession>
<keyword evidence="5 9" id="KW-1133">Transmembrane helix</keyword>
<evidence type="ECO:0000256" key="8">
    <source>
        <dbReference type="SAM" id="MobiDB-lite"/>
    </source>
</evidence>
<keyword evidence="3" id="KW-1003">Cell membrane</keyword>
<evidence type="ECO:0000256" key="9">
    <source>
        <dbReference type="SAM" id="Phobius"/>
    </source>
</evidence>
<feature type="transmembrane region" description="Helical" evidence="9">
    <location>
        <begin position="129"/>
        <end position="146"/>
    </location>
</feature>
<keyword evidence="2" id="KW-0813">Transport</keyword>
<evidence type="ECO:0000256" key="5">
    <source>
        <dbReference type="ARBA" id="ARBA00022989"/>
    </source>
</evidence>
<evidence type="ECO:0000313" key="11">
    <source>
        <dbReference type="EMBL" id="GHB11981.1"/>
    </source>
</evidence>
<feature type="transmembrane region" description="Helical" evidence="9">
    <location>
        <begin position="347"/>
        <end position="367"/>
    </location>
</feature>
<feature type="domain" description="Major facilitator superfamily (MFS) profile" evidence="10">
    <location>
        <begin position="30"/>
        <end position="481"/>
    </location>
</feature>
<name>A0ABQ3DVQ0_9ACTN</name>
<sequence>MLALSLCRIAAPTKNPEADVSQKNAAVPWALLATSVPMFMVSLDNLVVTNALADIARDFRTTQPELQWVVNGYVLPFAGLLLAGAALGDRIGRRKMFAWGIALFTVASAACALAGSIGELVAARVAQGAGAAMILPVSLTLAVAAVTEKRRNLAVGVWGGVNGLGIAFGPLAGGLVTQGLDWTWIFWLNVPVGAVAVPLTLWAIRESKGVQRHLDVTGMTLVAAAVVAAVWGVVQAAEYGWSHRGAVLGLGAAAVLLAAFVVWERRTSRPLVPLRMYRLPAFLLSNVVSLTMYFGVFGSIFFLAQFMQGPMGYSPFEAGLRTLPWTAAPMAVVPAASLLVDRIGGGVLQAVGCALQAAALAWFALILGPGLSYAAMVAPMALAGVGMGLVFAANPATVIASVDESEHNTASGVNNTVREFGGALGIAVLTTVFTHSAGHAVGGRQAAAAEFTAGLQSALWLGAGVVALGAVAALLIRHPRRGPAAGGPHPQPRPRSTEFAAAE</sequence>
<feature type="transmembrane region" description="Helical" evidence="9">
    <location>
        <begin position="420"/>
        <end position="438"/>
    </location>
</feature>
<evidence type="ECO:0000256" key="7">
    <source>
        <dbReference type="ARBA" id="ARBA00023251"/>
    </source>
</evidence>
<feature type="transmembrane region" description="Helical" evidence="9">
    <location>
        <begin position="96"/>
        <end position="117"/>
    </location>
</feature>
<dbReference type="Gene3D" id="1.20.1720.10">
    <property type="entry name" value="Multidrug resistance protein D"/>
    <property type="match status" value="1"/>
</dbReference>
<dbReference type="PANTHER" id="PTHR42718:SF42">
    <property type="entry name" value="EXPORT PROTEIN"/>
    <property type="match status" value="1"/>
</dbReference>
<reference evidence="12" key="1">
    <citation type="journal article" date="2019" name="Int. J. Syst. Evol. Microbiol.">
        <title>The Global Catalogue of Microorganisms (GCM) 10K type strain sequencing project: providing services to taxonomists for standard genome sequencing and annotation.</title>
        <authorList>
            <consortium name="The Broad Institute Genomics Platform"/>
            <consortium name="The Broad Institute Genome Sequencing Center for Infectious Disease"/>
            <person name="Wu L."/>
            <person name="Ma J."/>
        </authorList>
    </citation>
    <scope>NUCLEOTIDE SEQUENCE [LARGE SCALE GENOMIC DNA]</scope>
    <source>
        <strain evidence="12">JCM 4737</strain>
    </source>
</reference>
<dbReference type="SUPFAM" id="SSF103473">
    <property type="entry name" value="MFS general substrate transporter"/>
    <property type="match status" value="1"/>
</dbReference>
<comment type="subcellular location">
    <subcellularLocation>
        <location evidence="1">Cell membrane</location>
        <topology evidence="1">Multi-pass membrane protein</topology>
    </subcellularLocation>
</comment>
<evidence type="ECO:0000256" key="6">
    <source>
        <dbReference type="ARBA" id="ARBA00023136"/>
    </source>
</evidence>
<dbReference type="Proteomes" id="UP000599437">
    <property type="component" value="Unassembled WGS sequence"/>
</dbReference>
<feature type="transmembrane region" description="Helical" evidence="9">
    <location>
        <begin position="29"/>
        <end position="48"/>
    </location>
</feature>
<evidence type="ECO:0000256" key="1">
    <source>
        <dbReference type="ARBA" id="ARBA00004651"/>
    </source>
</evidence>
<feature type="transmembrane region" description="Helical" evidence="9">
    <location>
        <begin position="458"/>
        <end position="476"/>
    </location>
</feature>
<dbReference type="Pfam" id="PF07690">
    <property type="entry name" value="MFS_1"/>
    <property type="match status" value="1"/>
</dbReference>
<feature type="transmembrane region" description="Helical" evidence="9">
    <location>
        <begin position="283"/>
        <end position="303"/>
    </location>
</feature>
<organism evidence="11 12">
    <name type="scientific">Streptomyces chryseus</name>
    <dbReference type="NCBI Taxonomy" id="68186"/>
    <lineage>
        <taxon>Bacteria</taxon>
        <taxon>Bacillati</taxon>
        <taxon>Actinomycetota</taxon>
        <taxon>Actinomycetes</taxon>
        <taxon>Kitasatosporales</taxon>
        <taxon>Streptomycetaceae</taxon>
        <taxon>Streptomyces</taxon>
    </lineage>
</organism>
<evidence type="ECO:0000259" key="10">
    <source>
        <dbReference type="PROSITE" id="PS50850"/>
    </source>
</evidence>
<protein>
    <submittedName>
        <fullName evidence="11">MFS transporter</fullName>
    </submittedName>
</protein>
<evidence type="ECO:0000256" key="4">
    <source>
        <dbReference type="ARBA" id="ARBA00022692"/>
    </source>
</evidence>
<keyword evidence="12" id="KW-1185">Reference proteome</keyword>
<feature type="transmembrane region" description="Helical" evidence="9">
    <location>
        <begin position="323"/>
        <end position="340"/>
    </location>
</feature>
<dbReference type="CDD" id="cd17321">
    <property type="entry name" value="MFS_MMR_MDR_like"/>
    <property type="match status" value="1"/>
</dbReference>
<dbReference type="InterPro" id="IPR036259">
    <property type="entry name" value="MFS_trans_sf"/>
</dbReference>
<feature type="transmembrane region" description="Helical" evidence="9">
    <location>
        <begin position="373"/>
        <end position="399"/>
    </location>
</feature>
<keyword evidence="7" id="KW-0046">Antibiotic resistance</keyword>
<evidence type="ECO:0000256" key="2">
    <source>
        <dbReference type="ARBA" id="ARBA00022448"/>
    </source>
</evidence>
<dbReference type="PRINTS" id="PR01036">
    <property type="entry name" value="TCRTETB"/>
</dbReference>
<feature type="transmembrane region" description="Helical" evidence="9">
    <location>
        <begin position="68"/>
        <end position="87"/>
    </location>
</feature>
<feature type="transmembrane region" description="Helical" evidence="9">
    <location>
        <begin position="246"/>
        <end position="263"/>
    </location>
</feature>
<dbReference type="Gene3D" id="1.20.1250.20">
    <property type="entry name" value="MFS general substrate transporter like domains"/>
    <property type="match status" value="1"/>
</dbReference>
<dbReference type="PANTHER" id="PTHR42718">
    <property type="entry name" value="MAJOR FACILITATOR SUPERFAMILY MULTIDRUG TRANSPORTER MFSC"/>
    <property type="match status" value="1"/>
</dbReference>
<dbReference type="InterPro" id="IPR004638">
    <property type="entry name" value="EmrB-like"/>
</dbReference>
<proteinExistence type="predicted"/>
<feature type="region of interest" description="Disordered" evidence="8">
    <location>
        <begin position="481"/>
        <end position="503"/>
    </location>
</feature>
<evidence type="ECO:0000313" key="12">
    <source>
        <dbReference type="Proteomes" id="UP000599437"/>
    </source>
</evidence>
<dbReference type="PROSITE" id="PS50850">
    <property type="entry name" value="MFS"/>
    <property type="match status" value="1"/>
</dbReference>
<dbReference type="InterPro" id="IPR011701">
    <property type="entry name" value="MFS"/>
</dbReference>
<gene>
    <name evidence="11" type="ORF">GCM10010346_39220</name>
</gene>
<evidence type="ECO:0000256" key="3">
    <source>
        <dbReference type="ARBA" id="ARBA00022475"/>
    </source>
</evidence>
<dbReference type="EMBL" id="BMVO01000012">
    <property type="protein sequence ID" value="GHB11981.1"/>
    <property type="molecule type" value="Genomic_DNA"/>
</dbReference>
<keyword evidence="6 9" id="KW-0472">Membrane</keyword>
<keyword evidence="4 9" id="KW-0812">Transmembrane</keyword>
<dbReference type="NCBIfam" id="TIGR00711">
    <property type="entry name" value="efflux_EmrB"/>
    <property type="match status" value="1"/>
</dbReference>
<feature type="transmembrane region" description="Helical" evidence="9">
    <location>
        <begin position="153"/>
        <end position="172"/>
    </location>
</feature>
<feature type="transmembrane region" description="Helical" evidence="9">
    <location>
        <begin position="184"/>
        <end position="204"/>
    </location>
</feature>
<feature type="transmembrane region" description="Helical" evidence="9">
    <location>
        <begin position="216"/>
        <end position="234"/>
    </location>
</feature>
<dbReference type="InterPro" id="IPR020846">
    <property type="entry name" value="MFS_dom"/>
</dbReference>
<comment type="caution">
    <text evidence="11">The sequence shown here is derived from an EMBL/GenBank/DDBJ whole genome shotgun (WGS) entry which is preliminary data.</text>
</comment>